<evidence type="ECO:0000256" key="8">
    <source>
        <dbReference type="ARBA" id="ARBA00023118"/>
    </source>
</evidence>
<dbReference type="InterPro" id="IPR038257">
    <property type="entry name" value="CRISPR-assoc_Cas3_HD_sf"/>
</dbReference>
<proteinExistence type="inferred from homology"/>
<evidence type="ECO:0000259" key="9">
    <source>
        <dbReference type="PROSITE" id="PS51643"/>
    </source>
</evidence>
<dbReference type="NCBIfam" id="TIGR02562">
    <property type="entry name" value="cas3_yersinia"/>
    <property type="match status" value="1"/>
</dbReference>
<dbReference type="Pfam" id="PF21802">
    <property type="entry name" value="Cas3-like_C"/>
    <property type="match status" value="1"/>
</dbReference>
<dbReference type="InterPro" id="IPR013395">
    <property type="entry name" value="CRISPR-assoc_Cas3_yers"/>
</dbReference>
<protein>
    <submittedName>
        <fullName evidence="10">CRISPR-associated protein Cas3</fullName>
    </submittedName>
</protein>
<dbReference type="Pfam" id="PF22590">
    <property type="entry name" value="Cas3-like_C_2"/>
    <property type="match status" value="1"/>
</dbReference>
<evidence type="ECO:0000256" key="3">
    <source>
        <dbReference type="ARBA" id="ARBA00022723"/>
    </source>
</evidence>
<dbReference type="GO" id="GO:0005524">
    <property type="term" value="F:ATP binding"/>
    <property type="evidence" value="ECO:0007669"/>
    <property type="project" value="UniProtKB-KW"/>
</dbReference>
<evidence type="ECO:0000256" key="2">
    <source>
        <dbReference type="ARBA" id="ARBA00009046"/>
    </source>
</evidence>
<dbReference type="RefSeq" id="WP_046740888.1">
    <property type="nucleotide sequence ID" value="NZ_LBNQ01000013.1"/>
</dbReference>
<dbReference type="GO" id="GO:0004386">
    <property type="term" value="F:helicase activity"/>
    <property type="evidence" value="ECO:0007669"/>
    <property type="project" value="UniProtKB-KW"/>
</dbReference>
<comment type="similarity">
    <text evidence="2">In the central section; belongs to the CRISPR-associated helicase Cas3 family.</text>
</comment>
<keyword evidence="5" id="KW-0378">Hydrolase</keyword>
<dbReference type="AlphaFoldDB" id="A0A0U1Q1X7"/>
<dbReference type="InterPro" id="IPR048823">
    <property type="entry name" value="Cas3_I-F_Cas2"/>
</dbReference>
<dbReference type="InterPro" id="IPR054712">
    <property type="entry name" value="Cas3-like_dom"/>
</dbReference>
<evidence type="ECO:0000256" key="6">
    <source>
        <dbReference type="ARBA" id="ARBA00022806"/>
    </source>
</evidence>
<name>A0A0U1Q1X7_9BURK</name>
<dbReference type="Gene3D" id="1.10.3210.30">
    <property type="match status" value="1"/>
</dbReference>
<keyword evidence="11" id="KW-1185">Reference proteome</keyword>
<comment type="caution">
    <text evidence="10">The sequence shown here is derived from an EMBL/GenBank/DDBJ whole genome shotgun (WGS) entry which is preliminary data.</text>
</comment>
<dbReference type="GO" id="GO:0051607">
    <property type="term" value="P:defense response to virus"/>
    <property type="evidence" value="ECO:0007669"/>
    <property type="project" value="UniProtKB-KW"/>
</dbReference>
<evidence type="ECO:0000256" key="7">
    <source>
        <dbReference type="ARBA" id="ARBA00022840"/>
    </source>
</evidence>
<evidence type="ECO:0000256" key="4">
    <source>
        <dbReference type="ARBA" id="ARBA00022741"/>
    </source>
</evidence>
<dbReference type="SUPFAM" id="SSF52540">
    <property type="entry name" value="P-loop containing nucleoside triphosphate hydrolases"/>
    <property type="match status" value="1"/>
</dbReference>
<dbReference type="EMBL" id="LBNQ01000013">
    <property type="protein sequence ID" value="KKW68769.1"/>
    <property type="molecule type" value="Genomic_DNA"/>
</dbReference>
<feature type="domain" description="HD Cas3-type" evidence="9">
    <location>
        <begin position="102"/>
        <end position="304"/>
    </location>
</feature>
<gene>
    <name evidence="10" type="ORF">AAV94_03180</name>
</gene>
<dbReference type="GO" id="GO:0046872">
    <property type="term" value="F:metal ion binding"/>
    <property type="evidence" value="ECO:0007669"/>
    <property type="project" value="UniProtKB-KW"/>
</dbReference>
<dbReference type="Pfam" id="PF18019">
    <property type="entry name" value="Cas3_HD"/>
    <property type="match status" value="1"/>
</dbReference>
<dbReference type="OrthoDB" id="220028at2"/>
<dbReference type="Pfam" id="PF21384">
    <property type="entry name" value="Cas3_I-F_Cas2"/>
    <property type="match status" value="1"/>
</dbReference>
<organism evidence="10 11">
    <name type="scientific">Lampropedia cohaerens</name>
    <dbReference type="NCBI Taxonomy" id="1610491"/>
    <lineage>
        <taxon>Bacteria</taxon>
        <taxon>Pseudomonadati</taxon>
        <taxon>Pseudomonadota</taxon>
        <taxon>Betaproteobacteria</taxon>
        <taxon>Burkholderiales</taxon>
        <taxon>Comamonadaceae</taxon>
        <taxon>Lampropedia</taxon>
    </lineage>
</organism>
<evidence type="ECO:0000256" key="1">
    <source>
        <dbReference type="ARBA" id="ARBA00006847"/>
    </source>
</evidence>
<evidence type="ECO:0000313" key="10">
    <source>
        <dbReference type="EMBL" id="KKW68769.1"/>
    </source>
</evidence>
<dbReference type="InterPro" id="IPR027417">
    <property type="entry name" value="P-loop_NTPase"/>
</dbReference>
<sequence>MNVMLISQCSKRALTETRRILDQFAERKGERTWQTPITQAGLDTLRKLLRQTARKNTAVACHRIGGKNHSELLWIVGDARQFNEEGTVPTNSTESDVLRADDENSWNSLRLMQQLTALAALMHDLGKASDAFQSRLKGELKTKNLYRHEWASVRLFQAFVTSCGLEDDHAWLHALAHAGTIEHADAWRDRWLGQEYLLRDGLDAKITAAHNPFAVLPPLAQAVAWLVLTHHRLPAAPYSATEMVDANTRLYHGRQFSVQPADLHQLLQRLNAEWNEPFHARDMAAVASYWRFSNGLPVSTDAWRRRAARAAQAMLRQTTASTSGESAASPTRLCSEPAAMCLTNPYVMHLSRLALMLADHYYSGLEDTGLRVTGEENYPLFANTDRKTGQRLQALDEHLLGVEHHASQLVHTFPSLNRQLAHLRNHRGLKKRSEVARFRWQDKASDLAASVRTHAAEHGAFIVNMASTGCGKTLGNARIMNALANPQQGLRCAFAMGLRTLTLQTGRSFQQDLGLGDDDLAIQVGGAASRELFEYYETQAEQSGSASRQDLADESSHVVFEGNDQHPILHHLSHDHAARKLLAAPLLVCTVDHLTPATESLRGGKQIVPMLRLMSGDLVLDEPDDFDIADLPALTRLVHWAGLLGARVLLSSATLPPALVEGLFQAYCAGRKHYQHNRSARPLEAPRIACLWVDEFQQHDAECADAGSFAAAHASFVARRSAKLAAQVQTHPRKWAQLLPMPDGFHELTEPQRHQRFAQHLRDAALALHREHHSLDPASSKRISFGLIRMANIAPLYEVALAMFSLGAPQGVRMHLCVYHSQFPLFARSAMEQRLDAALNRRDENAVFDLPEIRQAIDANVAADQLFIVLGSPVTEVGRDHDYDWAVVEPSSMRSLIQLAGRVLRHRTNKPVATPNILICDTNLRHFQQPGKPAFCRPGFESADFPLKPHQLQALLANLLDAKQRLVVDARPRILPRPADQRSPSGNLVDLEHIRMERQMLPPAPAAATGHRRKNRSAATPVPAAASTMQIPAPPAELNASTFWHWPTVQLSGAMQQSQVFRQDHTEYVDLVLRPNEDEDGYLLYRVAEGDKKWEQLYVLVDGPLLERISDSAVNGPGIAPWGAGNGHADFWHAMQAQAEAMGLAIQDFAERYATLSLRASTQGWRWHPALGFTAAK</sequence>
<accession>A0A0U1Q1X7</accession>
<keyword evidence="6" id="KW-0347">Helicase</keyword>
<dbReference type="GO" id="GO:0016787">
    <property type="term" value="F:hydrolase activity"/>
    <property type="evidence" value="ECO:0007669"/>
    <property type="project" value="UniProtKB-KW"/>
</dbReference>
<dbReference type="PROSITE" id="PS51643">
    <property type="entry name" value="HD_CAS3"/>
    <property type="match status" value="1"/>
</dbReference>
<dbReference type="NCBIfam" id="TIGR01596">
    <property type="entry name" value="cas3_HD"/>
    <property type="match status" value="1"/>
</dbReference>
<dbReference type="PATRIC" id="fig|1610491.3.peg.683"/>
<dbReference type="Proteomes" id="UP000050580">
    <property type="component" value="Unassembled WGS sequence"/>
</dbReference>
<dbReference type="InterPro" id="IPR048824">
    <property type="entry name" value="Cas3-like_C"/>
</dbReference>
<evidence type="ECO:0000313" key="11">
    <source>
        <dbReference type="Proteomes" id="UP000050580"/>
    </source>
</evidence>
<keyword evidence="4" id="KW-0547">Nucleotide-binding</keyword>
<comment type="similarity">
    <text evidence="1">In the N-terminal section; belongs to the CRISPR-associated nuclease Cas3-HD family.</text>
</comment>
<dbReference type="InterPro" id="IPR006483">
    <property type="entry name" value="CRISPR-assoc_Cas3_HD"/>
</dbReference>
<keyword evidence="3" id="KW-0479">Metal-binding</keyword>
<keyword evidence="7" id="KW-0067">ATP-binding</keyword>
<reference evidence="10 11" key="1">
    <citation type="submission" date="2015-05" db="EMBL/GenBank/DDBJ databases">
        <title>Draft genome sequence of Lampropedia sp. CT6, isolated from the microbial mat of a hot water spring, located at Manikaran, India.</title>
        <authorList>
            <person name="Tripathi C."/>
            <person name="Rani P."/>
            <person name="Mahato N.K."/>
            <person name="Lal R."/>
        </authorList>
    </citation>
    <scope>NUCLEOTIDE SEQUENCE [LARGE SCALE GENOMIC DNA]</scope>
    <source>
        <strain evidence="10 11">CT6</strain>
    </source>
</reference>
<evidence type="ECO:0000256" key="5">
    <source>
        <dbReference type="ARBA" id="ARBA00022801"/>
    </source>
</evidence>
<keyword evidence="8" id="KW-0051">Antiviral defense</keyword>
<dbReference type="STRING" id="1610491.AAV94_03180"/>